<evidence type="ECO:0000313" key="1">
    <source>
        <dbReference type="EMBL" id="PWN72310.1"/>
    </source>
</evidence>
<name>A0A316XMZ0_9FLAO</name>
<reference evidence="1 2" key="1">
    <citation type="submission" date="2018-04" db="EMBL/GenBank/DDBJ databases">
        <title>Draft Genome Sequence of Phosphate-Solubilizing Chryseobacterium sp. ISE14 that is a Biocontrol and Plant Growth-Promoting Rhizobacterium Isolated from Cucumber.</title>
        <authorList>
            <person name="Jeong J.-J."/>
            <person name="Sang M.K."/>
            <person name="Choi I.-G."/>
            <person name="Kim K.D."/>
        </authorList>
    </citation>
    <scope>NUCLEOTIDE SEQUENCE [LARGE SCALE GENOMIC DNA]</scope>
    <source>
        <strain evidence="1 2">ISE14</strain>
    </source>
</reference>
<proteinExistence type="predicted"/>
<evidence type="ECO:0008006" key="3">
    <source>
        <dbReference type="Google" id="ProtNLM"/>
    </source>
</evidence>
<dbReference type="EMBL" id="PPED02000001">
    <property type="protein sequence ID" value="PWN72310.1"/>
    <property type="molecule type" value="Genomic_DNA"/>
</dbReference>
<dbReference type="AlphaFoldDB" id="A0A316XMZ0"/>
<dbReference type="OrthoDB" id="1360610at2"/>
<sequence>MSKSFIIVQILSLFFLIGITSCSTDKNDLITLTFGQSIAELINSQKLEEFQDPIYGIYTYKTDQLDGFKIGDIKLSTYKYPNSPVADFNRIQVYVDDRIAKQYLGFRYNTVKQDEIQQLLEYFKMKYPTYETRKDSNGVAYFWEISSLDAWLFYYPSTSVDRNGKDFLNSNFLYVKKTTRMENNTNYNTILDHFNMMCPKK</sequence>
<dbReference type="Proteomes" id="UP000236594">
    <property type="component" value="Unassembled WGS sequence"/>
</dbReference>
<dbReference type="RefSeq" id="WP_109711298.1">
    <property type="nucleotide sequence ID" value="NZ_PPED02000001.1"/>
</dbReference>
<keyword evidence="2" id="KW-1185">Reference proteome</keyword>
<dbReference type="PROSITE" id="PS51257">
    <property type="entry name" value="PROKAR_LIPOPROTEIN"/>
    <property type="match status" value="1"/>
</dbReference>
<organism evidence="1 2">
    <name type="scientific">Chryseobacterium phosphatilyticum</name>
    <dbReference type="NCBI Taxonomy" id="475075"/>
    <lineage>
        <taxon>Bacteria</taxon>
        <taxon>Pseudomonadati</taxon>
        <taxon>Bacteroidota</taxon>
        <taxon>Flavobacteriia</taxon>
        <taxon>Flavobacteriales</taxon>
        <taxon>Weeksellaceae</taxon>
        <taxon>Chryseobacterium group</taxon>
        <taxon>Chryseobacterium</taxon>
    </lineage>
</organism>
<evidence type="ECO:0000313" key="2">
    <source>
        <dbReference type="Proteomes" id="UP000236594"/>
    </source>
</evidence>
<accession>A0A316XMZ0</accession>
<gene>
    <name evidence="1" type="ORF">C1631_006850</name>
</gene>
<protein>
    <recommendedName>
        <fullName evidence="3">Lipoprotein</fullName>
    </recommendedName>
</protein>
<comment type="caution">
    <text evidence="1">The sequence shown here is derived from an EMBL/GenBank/DDBJ whole genome shotgun (WGS) entry which is preliminary data.</text>
</comment>